<evidence type="ECO:0000256" key="1">
    <source>
        <dbReference type="SAM" id="Phobius"/>
    </source>
</evidence>
<feature type="transmembrane region" description="Helical" evidence="1">
    <location>
        <begin position="171"/>
        <end position="192"/>
    </location>
</feature>
<feature type="transmembrane region" description="Helical" evidence="1">
    <location>
        <begin position="212"/>
        <end position="234"/>
    </location>
</feature>
<name>A0A081BPR1_9BACT</name>
<evidence type="ECO:0000313" key="3">
    <source>
        <dbReference type="EMBL" id="GAK52377.1"/>
    </source>
</evidence>
<accession>A0A081BPR1</accession>
<sequence>MLQKQSGYHTLLIFIVAACALWLVTHLLIPFCSGMTNTEPILWWFLLGGSGVFLPLLLCGFWLLRREGFQWSRITWTERLRFRRMTAKDWAWGLGGILLIGLANTLILAMFHALGVTFDPTPPFMRFEPLTPGRYWLLAVWLPYWLLNIFGEEIVWRGVIFPRQETAFGRYAWLVQAVGWSIFHIAFGWQLFVSLLPILCILPYTVQRQKNSWIGVLIHAGLNGPAFLAIAFGLL</sequence>
<keyword evidence="1" id="KW-0472">Membrane</keyword>
<dbReference type="STRING" id="1499966.U14_03628"/>
<dbReference type="AlphaFoldDB" id="A0A081BPR1"/>
<gene>
    <name evidence="3" type="ORF">U14_03628</name>
</gene>
<protein>
    <recommendedName>
        <fullName evidence="2">CAAX prenyl protease 2/Lysostaphin resistance protein A-like domain-containing protein</fullName>
    </recommendedName>
</protein>
<feature type="transmembrane region" description="Helical" evidence="1">
    <location>
        <begin position="7"/>
        <end position="29"/>
    </location>
</feature>
<feature type="transmembrane region" description="Helical" evidence="1">
    <location>
        <begin position="133"/>
        <end position="150"/>
    </location>
</feature>
<dbReference type="GO" id="GO:0004175">
    <property type="term" value="F:endopeptidase activity"/>
    <property type="evidence" value="ECO:0007669"/>
    <property type="project" value="UniProtKB-ARBA"/>
</dbReference>
<reference evidence="3" key="1">
    <citation type="journal article" date="2015" name="PeerJ">
        <title>First genomic representation of candidate bacterial phylum KSB3 points to enhanced environmental sensing as a trigger of wastewater bulking.</title>
        <authorList>
            <person name="Sekiguchi Y."/>
            <person name="Ohashi A."/>
            <person name="Parks D.H."/>
            <person name="Yamauchi T."/>
            <person name="Tyson G.W."/>
            <person name="Hugenholtz P."/>
        </authorList>
    </citation>
    <scope>NUCLEOTIDE SEQUENCE [LARGE SCALE GENOMIC DNA]</scope>
</reference>
<dbReference type="Pfam" id="PF02517">
    <property type="entry name" value="Rce1-like"/>
    <property type="match status" value="1"/>
</dbReference>
<keyword evidence="1" id="KW-0812">Transmembrane</keyword>
<dbReference type="GO" id="GO:0080120">
    <property type="term" value="P:CAAX-box protein maturation"/>
    <property type="evidence" value="ECO:0007669"/>
    <property type="project" value="UniProtKB-ARBA"/>
</dbReference>
<feature type="transmembrane region" description="Helical" evidence="1">
    <location>
        <begin position="41"/>
        <end position="64"/>
    </location>
</feature>
<evidence type="ECO:0000259" key="2">
    <source>
        <dbReference type="Pfam" id="PF02517"/>
    </source>
</evidence>
<dbReference type="HOGENOM" id="CLU_1154551_0_0_0"/>
<dbReference type="InterPro" id="IPR003675">
    <property type="entry name" value="Rce1/LyrA-like_dom"/>
</dbReference>
<organism evidence="3">
    <name type="scientific">Candidatus Moduliflexus flocculans</name>
    <dbReference type="NCBI Taxonomy" id="1499966"/>
    <lineage>
        <taxon>Bacteria</taxon>
        <taxon>Candidatus Moduliflexota</taxon>
        <taxon>Candidatus Moduliflexia</taxon>
        <taxon>Candidatus Moduliflexales</taxon>
        <taxon>Candidatus Moduliflexaceae</taxon>
    </lineage>
</organism>
<feature type="domain" description="CAAX prenyl protease 2/Lysostaphin resistance protein A-like" evidence="2">
    <location>
        <begin position="136"/>
        <end position="223"/>
    </location>
</feature>
<keyword evidence="1" id="KW-1133">Transmembrane helix</keyword>
<keyword evidence="4" id="KW-1185">Reference proteome</keyword>
<proteinExistence type="predicted"/>
<dbReference type="PROSITE" id="PS51257">
    <property type="entry name" value="PROKAR_LIPOPROTEIN"/>
    <property type="match status" value="1"/>
</dbReference>
<dbReference type="EMBL" id="DF820458">
    <property type="protein sequence ID" value="GAK52377.1"/>
    <property type="molecule type" value="Genomic_DNA"/>
</dbReference>
<feature type="transmembrane region" description="Helical" evidence="1">
    <location>
        <begin position="90"/>
        <end position="113"/>
    </location>
</feature>
<evidence type="ECO:0000313" key="4">
    <source>
        <dbReference type="Proteomes" id="UP000030700"/>
    </source>
</evidence>
<dbReference type="Proteomes" id="UP000030700">
    <property type="component" value="Unassembled WGS sequence"/>
</dbReference>